<sequence>MKLLRRSTIAVAGILGTLLLGAAPALAIVGGQEATRSYPGMTAVAVDYPGLGILKCGGSLITPRYLLTAAHCVSDFTVEPTVVPVAPERITVRINSRNRLSGGQEAVGATVLIHPDWAWLQPTGQPIADIALVKLDRAVAGPLMPLSWARSARSGPSRLIGWGLPEFPVPAGTELPEMLRQRDVTVLPDEDCAGGLISAGEICTSPGACFGDSGGPALQWLSLTDRRTKQFKSVGVASRETSGTNPCGSPIIYTVPAFYMRWIVTTIVSGTVAPSRHVRTFSAQATTPADEFTFLMKPTP</sequence>
<keyword evidence="2" id="KW-0645">Protease</keyword>
<dbReference type="InterPro" id="IPR001254">
    <property type="entry name" value="Trypsin_dom"/>
</dbReference>
<protein>
    <submittedName>
        <fullName evidence="2">Serine protease</fullName>
    </submittedName>
</protein>
<dbReference type="AlphaFoldDB" id="A0A919MVR0"/>
<dbReference type="InterPro" id="IPR051333">
    <property type="entry name" value="CLIP_Serine_Protease"/>
</dbReference>
<keyword evidence="2" id="KW-0378">Hydrolase</keyword>
<dbReference type="InterPro" id="IPR043504">
    <property type="entry name" value="Peptidase_S1_PA_chymotrypsin"/>
</dbReference>
<gene>
    <name evidence="2" type="ORF">Ari01nite_13400</name>
</gene>
<dbReference type="PROSITE" id="PS50240">
    <property type="entry name" value="TRYPSIN_DOM"/>
    <property type="match status" value="1"/>
</dbReference>
<dbReference type="PANTHER" id="PTHR24260">
    <property type="match status" value="1"/>
</dbReference>
<evidence type="ECO:0000313" key="3">
    <source>
        <dbReference type="Proteomes" id="UP000636960"/>
    </source>
</evidence>
<evidence type="ECO:0000259" key="1">
    <source>
        <dbReference type="PROSITE" id="PS50240"/>
    </source>
</evidence>
<dbReference type="PANTHER" id="PTHR24260:SF138">
    <property type="entry name" value="IP10340P-RELATED"/>
    <property type="match status" value="1"/>
</dbReference>
<dbReference type="Gene3D" id="2.40.10.10">
    <property type="entry name" value="Trypsin-like serine proteases"/>
    <property type="match status" value="1"/>
</dbReference>
<dbReference type="InterPro" id="IPR009003">
    <property type="entry name" value="Peptidase_S1_PA"/>
</dbReference>
<dbReference type="SMART" id="SM00020">
    <property type="entry name" value="Tryp_SPc"/>
    <property type="match status" value="1"/>
</dbReference>
<dbReference type="PRINTS" id="PR00722">
    <property type="entry name" value="CHYMOTRYPSIN"/>
</dbReference>
<comment type="caution">
    <text evidence="2">The sequence shown here is derived from an EMBL/GenBank/DDBJ whole genome shotgun (WGS) entry which is preliminary data.</text>
</comment>
<feature type="domain" description="Peptidase S1" evidence="1">
    <location>
        <begin position="28"/>
        <end position="268"/>
    </location>
</feature>
<accession>A0A919MVR0</accession>
<dbReference type="InterPro" id="IPR001314">
    <property type="entry name" value="Peptidase_S1A"/>
</dbReference>
<dbReference type="GO" id="GO:0004252">
    <property type="term" value="F:serine-type endopeptidase activity"/>
    <property type="evidence" value="ECO:0007669"/>
    <property type="project" value="InterPro"/>
</dbReference>
<reference evidence="2" key="1">
    <citation type="submission" date="2021-01" db="EMBL/GenBank/DDBJ databases">
        <title>Whole genome shotgun sequence of Actinoplanes rishiriensis NBRC 108556.</title>
        <authorList>
            <person name="Komaki H."/>
            <person name="Tamura T."/>
        </authorList>
    </citation>
    <scope>NUCLEOTIDE SEQUENCE</scope>
    <source>
        <strain evidence="2">NBRC 108556</strain>
    </source>
</reference>
<dbReference type="EMBL" id="BOMV01000007">
    <property type="protein sequence ID" value="GIE93875.1"/>
    <property type="molecule type" value="Genomic_DNA"/>
</dbReference>
<proteinExistence type="predicted"/>
<dbReference type="RefSeq" id="WP_275410825.1">
    <property type="nucleotide sequence ID" value="NZ_BOMV01000007.1"/>
</dbReference>
<dbReference type="Pfam" id="PF00089">
    <property type="entry name" value="Trypsin"/>
    <property type="match status" value="1"/>
</dbReference>
<dbReference type="SUPFAM" id="SSF50494">
    <property type="entry name" value="Trypsin-like serine proteases"/>
    <property type="match status" value="1"/>
</dbReference>
<organism evidence="2 3">
    <name type="scientific">Paractinoplanes rishiriensis</name>
    <dbReference type="NCBI Taxonomy" id="1050105"/>
    <lineage>
        <taxon>Bacteria</taxon>
        <taxon>Bacillati</taxon>
        <taxon>Actinomycetota</taxon>
        <taxon>Actinomycetes</taxon>
        <taxon>Micromonosporales</taxon>
        <taxon>Micromonosporaceae</taxon>
        <taxon>Paractinoplanes</taxon>
    </lineage>
</organism>
<keyword evidence="3" id="KW-1185">Reference proteome</keyword>
<name>A0A919MVR0_9ACTN</name>
<dbReference type="GO" id="GO:0006508">
    <property type="term" value="P:proteolysis"/>
    <property type="evidence" value="ECO:0007669"/>
    <property type="project" value="UniProtKB-KW"/>
</dbReference>
<dbReference type="InterPro" id="IPR018114">
    <property type="entry name" value="TRYPSIN_HIS"/>
</dbReference>
<evidence type="ECO:0000313" key="2">
    <source>
        <dbReference type="EMBL" id="GIE93875.1"/>
    </source>
</evidence>
<dbReference type="PROSITE" id="PS00134">
    <property type="entry name" value="TRYPSIN_HIS"/>
    <property type="match status" value="1"/>
</dbReference>
<dbReference type="Proteomes" id="UP000636960">
    <property type="component" value="Unassembled WGS sequence"/>
</dbReference>